<name>A0A381YRI2_9ZZZZ</name>
<accession>A0A381YRI2</accession>
<evidence type="ECO:0000313" key="1">
    <source>
        <dbReference type="EMBL" id="SVA79569.1"/>
    </source>
</evidence>
<dbReference type="EMBL" id="UINC01018867">
    <property type="protein sequence ID" value="SVA79569.1"/>
    <property type="molecule type" value="Genomic_DNA"/>
</dbReference>
<proteinExistence type="predicted"/>
<dbReference type="AlphaFoldDB" id="A0A381YRI2"/>
<gene>
    <name evidence="1" type="ORF">METZ01_LOCUS132423</name>
</gene>
<sequence>MSLKDNMRAGEVEKVGNSCSNNRWFTMGYHIKNN</sequence>
<organism evidence="1">
    <name type="scientific">marine metagenome</name>
    <dbReference type="NCBI Taxonomy" id="408172"/>
    <lineage>
        <taxon>unclassified sequences</taxon>
        <taxon>metagenomes</taxon>
        <taxon>ecological metagenomes</taxon>
    </lineage>
</organism>
<reference evidence="1" key="1">
    <citation type="submission" date="2018-05" db="EMBL/GenBank/DDBJ databases">
        <authorList>
            <person name="Lanie J.A."/>
            <person name="Ng W.-L."/>
            <person name="Kazmierczak K.M."/>
            <person name="Andrzejewski T.M."/>
            <person name="Davidsen T.M."/>
            <person name="Wayne K.J."/>
            <person name="Tettelin H."/>
            <person name="Glass J.I."/>
            <person name="Rusch D."/>
            <person name="Podicherti R."/>
            <person name="Tsui H.-C.T."/>
            <person name="Winkler M.E."/>
        </authorList>
    </citation>
    <scope>NUCLEOTIDE SEQUENCE</scope>
</reference>
<protein>
    <submittedName>
        <fullName evidence="1">Uncharacterized protein</fullName>
    </submittedName>
</protein>